<dbReference type="InterPro" id="IPR016039">
    <property type="entry name" value="Thiolase-like"/>
</dbReference>
<proteinExistence type="inferred from homology"/>
<dbReference type="Pfam" id="PF02801">
    <property type="entry name" value="Ketoacyl-synt_C"/>
    <property type="match status" value="1"/>
</dbReference>
<dbReference type="KEGG" id="ptn:PTRA_b0593"/>
<evidence type="ECO:0000313" key="6">
    <source>
        <dbReference type="EMBL" id="ALS35049.1"/>
    </source>
</evidence>
<dbReference type="InterPro" id="IPR000794">
    <property type="entry name" value="Beta-ketoacyl_synthase"/>
</dbReference>
<dbReference type="PANTHER" id="PTHR11712">
    <property type="entry name" value="POLYKETIDE SYNTHASE-RELATED"/>
    <property type="match status" value="1"/>
</dbReference>
<dbReference type="Proteomes" id="UP000065261">
    <property type="component" value="Chromosome II"/>
</dbReference>
<protein>
    <submittedName>
        <fullName evidence="6">3-oxoacyl-[acyl-carrier-protein] synthase I</fullName>
    </submittedName>
</protein>
<name>A0A0U2X507_9GAMM</name>
<dbReference type="GO" id="GO:0005829">
    <property type="term" value="C:cytosol"/>
    <property type="evidence" value="ECO:0007669"/>
    <property type="project" value="TreeGrafter"/>
</dbReference>
<keyword evidence="3 4" id="KW-0808">Transferase</keyword>
<evidence type="ECO:0000256" key="3">
    <source>
        <dbReference type="ARBA" id="ARBA00022679"/>
    </source>
</evidence>
<dbReference type="GO" id="GO:0004315">
    <property type="term" value="F:3-oxoacyl-[acyl-carrier-protein] synthase activity"/>
    <property type="evidence" value="ECO:0007669"/>
    <property type="project" value="InterPro"/>
</dbReference>
<dbReference type="AlphaFoldDB" id="A0A0U2X507"/>
<dbReference type="RefSeq" id="WP_058375012.1">
    <property type="nucleotide sequence ID" value="NZ_CP011035.1"/>
</dbReference>
<dbReference type="InterPro" id="IPR018201">
    <property type="entry name" value="Ketoacyl_synth_AS"/>
</dbReference>
<dbReference type="PROSITE" id="PS52004">
    <property type="entry name" value="KS3_2"/>
    <property type="match status" value="1"/>
</dbReference>
<dbReference type="PATRIC" id="fig|1315283.4.peg.3638"/>
<comment type="pathway">
    <text evidence="1">Lipid metabolism; fatty acid biosynthesis.</text>
</comment>
<gene>
    <name evidence="6" type="primary">fabB</name>
    <name evidence="6" type="ORF">PTRA_b0593</name>
</gene>
<accession>A0A0U2X507</accession>
<dbReference type="NCBIfam" id="NF006618">
    <property type="entry name" value="PRK09185.1"/>
    <property type="match status" value="1"/>
</dbReference>
<dbReference type="SMART" id="SM00825">
    <property type="entry name" value="PKS_KS"/>
    <property type="match status" value="1"/>
</dbReference>
<evidence type="ECO:0000256" key="4">
    <source>
        <dbReference type="RuleBase" id="RU003694"/>
    </source>
</evidence>
<dbReference type="UniPathway" id="UPA00094"/>
<dbReference type="PROSITE" id="PS00606">
    <property type="entry name" value="KS3_1"/>
    <property type="match status" value="1"/>
</dbReference>
<dbReference type="SUPFAM" id="SSF53901">
    <property type="entry name" value="Thiolase-like"/>
    <property type="match status" value="2"/>
</dbReference>
<dbReference type="InterPro" id="IPR014030">
    <property type="entry name" value="Ketoacyl_synth_N"/>
</dbReference>
<dbReference type="InterPro" id="IPR020841">
    <property type="entry name" value="PKS_Beta-ketoAc_synthase_dom"/>
</dbReference>
<dbReference type="EMBL" id="CP011035">
    <property type="protein sequence ID" value="ALS35049.1"/>
    <property type="molecule type" value="Genomic_DNA"/>
</dbReference>
<dbReference type="GO" id="GO:0006633">
    <property type="term" value="P:fatty acid biosynthetic process"/>
    <property type="evidence" value="ECO:0007669"/>
    <property type="project" value="UniProtKB-UniPathway"/>
</dbReference>
<reference evidence="6 7" key="1">
    <citation type="submission" date="2015-03" db="EMBL/GenBank/DDBJ databases">
        <authorList>
            <person name="Murphy D."/>
        </authorList>
    </citation>
    <scope>NUCLEOTIDE SEQUENCE [LARGE SCALE GENOMIC DNA]</scope>
    <source>
        <strain evidence="6 7">KMM 520</strain>
    </source>
</reference>
<dbReference type="Pfam" id="PF00109">
    <property type="entry name" value="ketoacyl-synt"/>
    <property type="match status" value="1"/>
</dbReference>
<dbReference type="PANTHER" id="PTHR11712:SF320">
    <property type="entry name" value="BETA-KETOACYL SYNTHASE"/>
    <property type="match status" value="1"/>
</dbReference>
<dbReference type="OrthoDB" id="9808669at2"/>
<evidence type="ECO:0000313" key="7">
    <source>
        <dbReference type="Proteomes" id="UP000065261"/>
    </source>
</evidence>
<organism evidence="6">
    <name type="scientific">Pseudoalteromonas translucida KMM 520</name>
    <dbReference type="NCBI Taxonomy" id="1315283"/>
    <lineage>
        <taxon>Bacteria</taxon>
        <taxon>Pseudomonadati</taxon>
        <taxon>Pseudomonadota</taxon>
        <taxon>Gammaproteobacteria</taxon>
        <taxon>Alteromonadales</taxon>
        <taxon>Pseudoalteromonadaceae</taxon>
        <taxon>Pseudoalteromonas</taxon>
    </lineage>
</organism>
<dbReference type="InterPro" id="IPR014031">
    <property type="entry name" value="Ketoacyl_synth_C"/>
</dbReference>
<dbReference type="Gene3D" id="3.40.47.10">
    <property type="match status" value="1"/>
</dbReference>
<evidence type="ECO:0000256" key="2">
    <source>
        <dbReference type="ARBA" id="ARBA00008467"/>
    </source>
</evidence>
<evidence type="ECO:0000259" key="5">
    <source>
        <dbReference type="PROSITE" id="PS52004"/>
    </source>
</evidence>
<evidence type="ECO:0000256" key="1">
    <source>
        <dbReference type="ARBA" id="ARBA00005194"/>
    </source>
</evidence>
<dbReference type="CDD" id="cd00834">
    <property type="entry name" value="KAS_I_II"/>
    <property type="match status" value="1"/>
</dbReference>
<feature type="domain" description="Ketosynthase family 3 (KS3)" evidence="5">
    <location>
        <begin position="1"/>
        <end position="387"/>
    </location>
</feature>
<comment type="similarity">
    <text evidence="2 4">Belongs to the thiolase-like superfamily. Beta-ketoacyl-ACP synthases family.</text>
</comment>
<sequence>MTYWLNNLGIVSAMGVGQQATLDSLNSYNSATPILTINSTLSAQQQPLYVGQVTSVALAQKKRINTFIDMCLAQVQTTIEQFSHIDKSRIAVVLGTSTSGIADGERARAHFEHTAQWPNDFHYYEQELATPAHYIAQKLDAQGPCYSISTACTSSAKALLSARALLKADMADVVICGGVDTLCQLTLNGFDSLASLSTGVCQPFSSNRDGINIGEGAALFVMSKGVSAITDTAIALYGGGESSDAHHISAPDPNGMGAQSAMQKALKQAQLAAHEIDYINAHGTATLKNDEMEALAINRVFGNNTPLSSSKHLTGHTLGAAGAIEAALCWLLLKGQGQYALPYNVLSTGGNLADVKVIKQAFKPKLRYCLSNSFAFGGNNASLVLGIANE</sequence>